<proteinExistence type="predicted"/>
<dbReference type="SUPFAM" id="SSF51905">
    <property type="entry name" value="FAD/NAD(P)-binding domain"/>
    <property type="match status" value="1"/>
</dbReference>
<dbReference type="Pfam" id="PF07992">
    <property type="entry name" value="Pyr_redox_2"/>
    <property type="match status" value="2"/>
</dbReference>
<comment type="caution">
    <text evidence="5">The sequence shown here is derived from an EMBL/GenBank/DDBJ whole genome shotgun (WGS) entry which is preliminary data.</text>
</comment>
<feature type="domain" description="FAD/NAD(P)-binding" evidence="4">
    <location>
        <begin position="213"/>
        <end position="298"/>
    </location>
</feature>
<dbReference type="Gene3D" id="3.50.50.60">
    <property type="entry name" value="FAD/NAD(P)-binding domain"/>
    <property type="match status" value="2"/>
</dbReference>
<accession>A0ABN3WAJ2</accession>
<reference evidence="5 6" key="1">
    <citation type="journal article" date="2019" name="Int. J. Syst. Evol. Microbiol.">
        <title>The Global Catalogue of Microorganisms (GCM) 10K type strain sequencing project: providing services to taxonomists for standard genome sequencing and annotation.</title>
        <authorList>
            <consortium name="The Broad Institute Genomics Platform"/>
            <consortium name="The Broad Institute Genome Sequencing Center for Infectious Disease"/>
            <person name="Wu L."/>
            <person name="Ma J."/>
        </authorList>
    </citation>
    <scope>NUCLEOTIDE SEQUENCE [LARGE SCALE GENOMIC DNA]</scope>
    <source>
        <strain evidence="5 6">JCM 6242</strain>
    </source>
</reference>
<dbReference type="InterPro" id="IPR023753">
    <property type="entry name" value="FAD/NAD-binding_dom"/>
</dbReference>
<organism evidence="5 6">
    <name type="scientific">Streptosporangium fragile</name>
    <dbReference type="NCBI Taxonomy" id="46186"/>
    <lineage>
        <taxon>Bacteria</taxon>
        <taxon>Bacillati</taxon>
        <taxon>Actinomycetota</taxon>
        <taxon>Actinomycetes</taxon>
        <taxon>Streptosporangiales</taxon>
        <taxon>Streptosporangiaceae</taxon>
        <taxon>Streptosporangium</taxon>
    </lineage>
</organism>
<dbReference type="RefSeq" id="WP_344981371.1">
    <property type="nucleotide sequence ID" value="NZ_BAAAVI010000095.1"/>
</dbReference>
<evidence type="ECO:0000256" key="3">
    <source>
        <dbReference type="ARBA" id="ARBA00048132"/>
    </source>
</evidence>
<dbReference type="EMBL" id="BAAAVI010000095">
    <property type="protein sequence ID" value="GAA2908404.1"/>
    <property type="molecule type" value="Genomic_DNA"/>
</dbReference>
<evidence type="ECO:0000313" key="6">
    <source>
        <dbReference type="Proteomes" id="UP001500831"/>
    </source>
</evidence>
<feature type="domain" description="FAD/NAD(P)-binding" evidence="4">
    <location>
        <begin position="4"/>
        <end position="159"/>
    </location>
</feature>
<keyword evidence="2" id="KW-0560">Oxidoreductase</keyword>
<dbReference type="InterPro" id="IPR036188">
    <property type="entry name" value="FAD/NAD-bd_sf"/>
</dbReference>
<dbReference type="Proteomes" id="UP001500831">
    <property type="component" value="Unassembled WGS sequence"/>
</dbReference>
<gene>
    <name evidence="5" type="ORF">GCM10010517_74830</name>
</gene>
<keyword evidence="1" id="KW-0285">Flavoprotein</keyword>
<comment type="catalytic activity">
    <reaction evidence="3">
        <text>[thioredoxin]-dithiol + NADP(+) = [thioredoxin]-disulfide + NADPH + H(+)</text>
        <dbReference type="Rhea" id="RHEA:20345"/>
        <dbReference type="Rhea" id="RHEA-COMP:10698"/>
        <dbReference type="Rhea" id="RHEA-COMP:10700"/>
        <dbReference type="ChEBI" id="CHEBI:15378"/>
        <dbReference type="ChEBI" id="CHEBI:29950"/>
        <dbReference type="ChEBI" id="CHEBI:50058"/>
        <dbReference type="ChEBI" id="CHEBI:57783"/>
        <dbReference type="ChEBI" id="CHEBI:58349"/>
        <dbReference type="EC" id="1.8.1.9"/>
    </reaction>
</comment>
<name>A0ABN3WAJ2_9ACTN</name>
<evidence type="ECO:0000259" key="4">
    <source>
        <dbReference type="Pfam" id="PF07992"/>
    </source>
</evidence>
<sequence>MQRYDVVIVGGGPAGLTAAMALSRSLRRVLVAEAPEPPRNAASPGVHGVVGLDGVSPAEYRRRAWADLDRYGMAERREATVTDVTPVPEGGFAVTLTETETGTGTGTGTETDADADAGEPVWARQVLLTTGMVDVHPDVEGFAECWGKTIIHCPFCAGWENRDRTWGVVTDDPEFARKAATGFCAWSRDVIVLFDGTVPEECREAEVVEGRIRRLRHTGGYLYAVELADGTVVARQTLLWQLAQRPVPLVSRLAERLGLAVGEDGYVKVDGTGRTSVPGLYAAGDLTTEAQGAIEAAAAGSAAAFQMISEVPAV</sequence>
<evidence type="ECO:0000313" key="5">
    <source>
        <dbReference type="EMBL" id="GAA2908404.1"/>
    </source>
</evidence>
<evidence type="ECO:0000256" key="2">
    <source>
        <dbReference type="ARBA" id="ARBA00023002"/>
    </source>
</evidence>
<dbReference type="InterPro" id="IPR050097">
    <property type="entry name" value="Ferredoxin-NADP_redctase_2"/>
</dbReference>
<dbReference type="PRINTS" id="PR00368">
    <property type="entry name" value="FADPNR"/>
</dbReference>
<evidence type="ECO:0000256" key="1">
    <source>
        <dbReference type="ARBA" id="ARBA00022630"/>
    </source>
</evidence>
<keyword evidence="6" id="KW-1185">Reference proteome</keyword>
<dbReference type="PANTHER" id="PTHR48105">
    <property type="entry name" value="THIOREDOXIN REDUCTASE 1-RELATED-RELATED"/>
    <property type="match status" value="1"/>
</dbReference>
<protein>
    <submittedName>
        <fullName evidence="5">NAD(P)/FAD-dependent oxidoreductase</fullName>
    </submittedName>
</protein>
<dbReference type="PRINTS" id="PR00469">
    <property type="entry name" value="PNDRDTASEII"/>
</dbReference>